<name>A0ABT9VG52_9BACI</name>
<keyword evidence="3" id="KW-1185">Reference proteome</keyword>
<dbReference type="EMBL" id="JAUSTQ010000007">
    <property type="protein sequence ID" value="MDQ0159954.1"/>
    <property type="molecule type" value="Genomic_DNA"/>
</dbReference>
<feature type="transmembrane region" description="Helical" evidence="1">
    <location>
        <begin position="75"/>
        <end position="96"/>
    </location>
</feature>
<evidence type="ECO:0000256" key="1">
    <source>
        <dbReference type="SAM" id="Phobius"/>
    </source>
</evidence>
<proteinExistence type="predicted"/>
<organism evidence="2 3">
    <name type="scientific">Alkalibacillus salilacus</name>
    <dbReference type="NCBI Taxonomy" id="284582"/>
    <lineage>
        <taxon>Bacteria</taxon>
        <taxon>Bacillati</taxon>
        <taxon>Bacillota</taxon>
        <taxon>Bacilli</taxon>
        <taxon>Bacillales</taxon>
        <taxon>Bacillaceae</taxon>
        <taxon>Alkalibacillus</taxon>
    </lineage>
</organism>
<keyword evidence="1" id="KW-1133">Transmembrane helix</keyword>
<sequence>MTIVFAIAVPVSVALIISIVMSNIYKDTEKQDKGVVLNYHRLTYRRRFIRDLWTFPYAVILFLIMYWFSDLTFNEYLIIGAIFFFAVLIDTIYNYVKWQNNEKDA</sequence>
<evidence type="ECO:0000313" key="3">
    <source>
        <dbReference type="Proteomes" id="UP001224359"/>
    </source>
</evidence>
<feature type="transmembrane region" description="Helical" evidence="1">
    <location>
        <begin position="6"/>
        <end position="25"/>
    </location>
</feature>
<dbReference type="Proteomes" id="UP001224359">
    <property type="component" value="Unassembled WGS sequence"/>
</dbReference>
<protein>
    <submittedName>
        <fullName evidence="2">Uncharacterized protein</fullName>
    </submittedName>
</protein>
<dbReference type="RefSeq" id="WP_306976825.1">
    <property type="nucleotide sequence ID" value="NZ_JAUSTQ010000007.1"/>
</dbReference>
<comment type="caution">
    <text evidence="2">The sequence shown here is derived from an EMBL/GenBank/DDBJ whole genome shotgun (WGS) entry which is preliminary data.</text>
</comment>
<keyword evidence="1" id="KW-0812">Transmembrane</keyword>
<gene>
    <name evidence="2" type="ORF">J2S77_001941</name>
</gene>
<reference evidence="2 3" key="1">
    <citation type="submission" date="2023-07" db="EMBL/GenBank/DDBJ databases">
        <title>Genomic Encyclopedia of Type Strains, Phase IV (KMG-IV): sequencing the most valuable type-strain genomes for metagenomic binning, comparative biology and taxonomic classification.</title>
        <authorList>
            <person name="Goeker M."/>
        </authorList>
    </citation>
    <scope>NUCLEOTIDE SEQUENCE [LARGE SCALE GENOMIC DNA]</scope>
    <source>
        <strain evidence="2 3">DSM 16460</strain>
    </source>
</reference>
<accession>A0ABT9VG52</accession>
<feature type="transmembrane region" description="Helical" evidence="1">
    <location>
        <begin position="52"/>
        <end position="69"/>
    </location>
</feature>
<keyword evidence="1" id="KW-0472">Membrane</keyword>
<evidence type="ECO:0000313" key="2">
    <source>
        <dbReference type="EMBL" id="MDQ0159954.1"/>
    </source>
</evidence>